<organism evidence="5 6">
    <name type="scientific">Capronia coronata CBS 617.96</name>
    <dbReference type="NCBI Taxonomy" id="1182541"/>
    <lineage>
        <taxon>Eukaryota</taxon>
        <taxon>Fungi</taxon>
        <taxon>Dikarya</taxon>
        <taxon>Ascomycota</taxon>
        <taxon>Pezizomycotina</taxon>
        <taxon>Eurotiomycetes</taxon>
        <taxon>Chaetothyriomycetidae</taxon>
        <taxon>Chaetothyriales</taxon>
        <taxon>Herpotrichiellaceae</taxon>
        <taxon>Capronia</taxon>
    </lineage>
</organism>
<dbReference type="InterPro" id="IPR036291">
    <property type="entry name" value="NAD(P)-bd_dom_sf"/>
</dbReference>
<dbReference type="Pfam" id="PF08240">
    <property type="entry name" value="ADH_N"/>
    <property type="match status" value="1"/>
</dbReference>
<evidence type="ECO:0000259" key="4">
    <source>
        <dbReference type="Pfam" id="PF08240"/>
    </source>
</evidence>
<name>W9XTZ1_9EURO</name>
<dbReference type="OrthoDB" id="3509362at2759"/>
<keyword evidence="6" id="KW-1185">Reference proteome</keyword>
<proteinExistence type="inferred from homology"/>
<dbReference type="RefSeq" id="XP_007726389.1">
    <property type="nucleotide sequence ID" value="XM_007728199.1"/>
</dbReference>
<gene>
    <name evidence="5" type="ORF">A1O1_07327</name>
</gene>
<dbReference type="InterPro" id="IPR047122">
    <property type="entry name" value="Trans-enoyl_RdTase-like"/>
</dbReference>
<reference evidence="5 6" key="1">
    <citation type="submission" date="2013-03" db="EMBL/GenBank/DDBJ databases">
        <title>The Genome Sequence of Capronia coronata CBS 617.96.</title>
        <authorList>
            <consortium name="The Broad Institute Genomics Platform"/>
            <person name="Cuomo C."/>
            <person name="de Hoog S."/>
            <person name="Gorbushina A."/>
            <person name="Walker B."/>
            <person name="Young S.K."/>
            <person name="Zeng Q."/>
            <person name="Gargeya S."/>
            <person name="Fitzgerald M."/>
            <person name="Haas B."/>
            <person name="Abouelleil A."/>
            <person name="Allen A.W."/>
            <person name="Alvarado L."/>
            <person name="Arachchi H.M."/>
            <person name="Berlin A.M."/>
            <person name="Chapman S.B."/>
            <person name="Gainer-Dewar J."/>
            <person name="Goldberg J."/>
            <person name="Griggs A."/>
            <person name="Gujja S."/>
            <person name="Hansen M."/>
            <person name="Howarth C."/>
            <person name="Imamovic A."/>
            <person name="Ireland A."/>
            <person name="Larimer J."/>
            <person name="McCowan C."/>
            <person name="Murphy C."/>
            <person name="Pearson M."/>
            <person name="Poon T.W."/>
            <person name="Priest M."/>
            <person name="Roberts A."/>
            <person name="Saif S."/>
            <person name="Shea T."/>
            <person name="Sisk P."/>
            <person name="Sykes S."/>
            <person name="Wortman J."/>
            <person name="Nusbaum C."/>
            <person name="Birren B."/>
        </authorList>
    </citation>
    <scope>NUCLEOTIDE SEQUENCE [LARGE SCALE GENOMIC DNA]</scope>
    <source>
        <strain evidence="5 6">CBS 617.96</strain>
    </source>
</reference>
<sequence length="342" mass="36241">MSNIAVVIPAAKAPLEVKEVEVYTPGPHEFLVKNEVISFIPVEAKIAKLALIPIPYPAILGLSYGGTVEATGPEVTNFEVGDKVAVQKRFSQVGPQYGAYQRYVVAGDDTASKVPAGVDLVDAATLISNLTTIVGLFGVRLGLNRPKVDGTAAPVGKKVLIYGGSSSVGSLAVQWVSQAGYDVVTTTSPKHKSFVSKLGAVHVIDHTQEPGALVKDLKASGPYDYVVDTISLPQTVAMNAQVVAAQGGGKVYATLPPFGPETLPEGVIREFASWPEVLREEDKTGLEKWTYETYFPQALAKGRLLPQPVEKVSGGLTKGVNDALDKLHKGVSGVKLVVDPWE</sequence>
<dbReference type="SUPFAM" id="SSF51735">
    <property type="entry name" value="NAD(P)-binding Rossmann-fold domains"/>
    <property type="match status" value="1"/>
</dbReference>
<feature type="domain" description="Alcohol dehydrogenase-like C-terminal" evidence="3">
    <location>
        <begin position="168"/>
        <end position="248"/>
    </location>
</feature>
<dbReference type="InterPro" id="IPR011032">
    <property type="entry name" value="GroES-like_sf"/>
</dbReference>
<dbReference type="CDD" id="cd08249">
    <property type="entry name" value="enoyl_reductase_like"/>
    <property type="match status" value="1"/>
</dbReference>
<comment type="similarity">
    <text evidence="1">Belongs to the zinc-containing alcohol dehydrogenase family.</text>
</comment>
<dbReference type="HOGENOM" id="CLU_026673_16_5_1"/>
<evidence type="ECO:0000256" key="2">
    <source>
        <dbReference type="ARBA" id="ARBA00023002"/>
    </source>
</evidence>
<evidence type="ECO:0000256" key="1">
    <source>
        <dbReference type="ARBA" id="ARBA00008072"/>
    </source>
</evidence>
<dbReference type="Gene3D" id="3.40.50.720">
    <property type="entry name" value="NAD(P)-binding Rossmann-like Domain"/>
    <property type="match status" value="1"/>
</dbReference>
<protein>
    <recommendedName>
        <fullName evidence="7">Enoyl reductase (ER) domain-containing protein</fullName>
    </recommendedName>
</protein>
<dbReference type="EMBL" id="AMWN01000006">
    <property type="protein sequence ID" value="EXJ83703.1"/>
    <property type="molecule type" value="Genomic_DNA"/>
</dbReference>
<dbReference type="AlphaFoldDB" id="W9XTZ1"/>
<dbReference type="Gene3D" id="3.90.180.10">
    <property type="entry name" value="Medium-chain alcohol dehydrogenases, catalytic domain"/>
    <property type="match status" value="1"/>
</dbReference>
<evidence type="ECO:0000313" key="5">
    <source>
        <dbReference type="EMBL" id="EXJ83703.1"/>
    </source>
</evidence>
<dbReference type="eggNOG" id="KOG1198">
    <property type="taxonomic scope" value="Eukaryota"/>
</dbReference>
<evidence type="ECO:0000313" key="6">
    <source>
        <dbReference type="Proteomes" id="UP000019484"/>
    </source>
</evidence>
<dbReference type="SUPFAM" id="SSF50129">
    <property type="entry name" value="GroES-like"/>
    <property type="match status" value="1"/>
</dbReference>
<accession>W9XTZ1</accession>
<keyword evidence="2" id="KW-0560">Oxidoreductase</keyword>
<comment type="caution">
    <text evidence="5">The sequence shown here is derived from an EMBL/GenBank/DDBJ whole genome shotgun (WGS) entry which is preliminary data.</text>
</comment>
<dbReference type="Proteomes" id="UP000019484">
    <property type="component" value="Unassembled WGS sequence"/>
</dbReference>
<dbReference type="GeneID" id="19162188"/>
<dbReference type="InterPro" id="IPR013154">
    <property type="entry name" value="ADH-like_N"/>
</dbReference>
<evidence type="ECO:0008006" key="7">
    <source>
        <dbReference type="Google" id="ProtNLM"/>
    </source>
</evidence>
<evidence type="ECO:0000259" key="3">
    <source>
        <dbReference type="Pfam" id="PF00107"/>
    </source>
</evidence>
<dbReference type="STRING" id="1182541.W9XTZ1"/>
<dbReference type="PANTHER" id="PTHR45348">
    <property type="entry name" value="HYPOTHETICAL OXIDOREDUCTASE (EUROFUNG)"/>
    <property type="match status" value="1"/>
</dbReference>
<dbReference type="GO" id="GO:0016651">
    <property type="term" value="F:oxidoreductase activity, acting on NAD(P)H"/>
    <property type="evidence" value="ECO:0007669"/>
    <property type="project" value="InterPro"/>
</dbReference>
<dbReference type="InterPro" id="IPR013149">
    <property type="entry name" value="ADH-like_C"/>
</dbReference>
<dbReference type="PANTHER" id="PTHR45348:SF2">
    <property type="entry name" value="ZINC-TYPE ALCOHOL DEHYDROGENASE-LIKE PROTEIN C2E1P3.01"/>
    <property type="match status" value="1"/>
</dbReference>
<feature type="domain" description="Alcohol dehydrogenase-like N-terminal" evidence="4">
    <location>
        <begin position="26"/>
        <end position="115"/>
    </location>
</feature>
<dbReference type="Pfam" id="PF00107">
    <property type="entry name" value="ADH_zinc_N"/>
    <property type="match status" value="1"/>
</dbReference>